<dbReference type="InterPro" id="IPR056747">
    <property type="entry name" value="VPS13-like_M"/>
</dbReference>
<evidence type="ECO:0000259" key="3">
    <source>
        <dbReference type="Pfam" id="PF25033"/>
    </source>
</evidence>
<gene>
    <name evidence="4" type="ORF">OS493_009869</name>
</gene>
<comment type="caution">
    <text evidence="4">The sequence shown here is derived from an EMBL/GenBank/DDBJ whole genome shotgun (WGS) entry which is preliminary data.</text>
</comment>
<evidence type="ECO:0000313" key="4">
    <source>
        <dbReference type="EMBL" id="KAJ7363706.1"/>
    </source>
</evidence>
<evidence type="ECO:0000256" key="1">
    <source>
        <dbReference type="ARBA" id="ARBA00006545"/>
    </source>
</evidence>
<sequence length="416" mass="46709">MLLQLLQKGETTRFVDKFSRFTRKHKALAIFLVHNRSETCKNSNKIYKSSFQYKYFNNPKLNEPSPTDLTRPDGNLELNIGKIKIVFLYRFITELLQFVEPLTSPQSTEYVQATAQRAVTEQIESIQSQGTRIGLQVAISAPLVIIPRHSHSVDMLLVDLGHLDLQNEFDVLPLPGEHDNKEAVFDIIELSLQSVQLTRGVMDLSSSAVIKRHLIEPIKLDANIKRSLLPSCKDIPVIECAATLDFVKMNLGQQDYHVLTTLFQENLKESEGYVVLEEQKPPSVSVVEEQAEHIEPTNTVNTSSEPGPPEEASDAVWDQMVFSFNLVGARLTLYSNESPLDPFDSQSSLFEPATRLCLCEVEDSVVTVVLPSDSSVQIHCMLNGCVVEDVRKGTVSAFPRLGLPVLLLCWQYCHKV</sequence>
<dbReference type="Proteomes" id="UP001163046">
    <property type="component" value="Unassembled WGS sequence"/>
</dbReference>
<organism evidence="4 5">
    <name type="scientific">Desmophyllum pertusum</name>
    <dbReference type="NCBI Taxonomy" id="174260"/>
    <lineage>
        <taxon>Eukaryota</taxon>
        <taxon>Metazoa</taxon>
        <taxon>Cnidaria</taxon>
        <taxon>Anthozoa</taxon>
        <taxon>Hexacorallia</taxon>
        <taxon>Scleractinia</taxon>
        <taxon>Caryophylliina</taxon>
        <taxon>Caryophylliidae</taxon>
        <taxon>Desmophyllum</taxon>
    </lineage>
</organism>
<reference evidence="4" key="1">
    <citation type="submission" date="2023-01" db="EMBL/GenBank/DDBJ databases">
        <title>Genome assembly of the deep-sea coral Lophelia pertusa.</title>
        <authorList>
            <person name="Herrera S."/>
            <person name="Cordes E."/>
        </authorList>
    </citation>
    <scope>NUCLEOTIDE SEQUENCE</scope>
    <source>
        <strain evidence="4">USNM1676648</strain>
        <tissue evidence="4">Polyp</tissue>
    </source>
</reference>
<dbReference type="PANTHER" id="PTHR16166">
    <property type="entry name" value="VACUOLAR PROTEIN SORTING-ASSOCIATED PROTEIN VPS13"/>
    <property type="match status" value="1"/>
</dbReference>
<dbReference type="OrthoDB" id="5979724at2759"/>
<feature type="compositionally biased region" description="Polar residues" evidence="2">
    <location>
        <begin position="296"/>
        <end position="305"/>
    </location>
</feature>
<dbReference type="GO" id="GO:0006623">
    <property type="term" value="P:protein targeting to vacuole"/>
    <property type="evidence" value="ECO:0007669"/>
    <property type="project" value="TreeGrafter"/>
</dbReference>
<evidence type="ECO:0000313" key="5">
    <source>
        <dbReference type="Proteomes" id="UP001163046"/>
    </source>
</evidence>
<feature type="region of interest" description="Disordered" evidence="2">
    <location>
        <begin position="293"/>
        <end position="312"/>
    </location>
</feature>
<evidence type="ECO:0000256" key="2">
    <source>
        <dbReference type="SAM" id="MobiDB-lite"/>
    </source>
</evidence>
<dbReference type="Pfam" id="PF25033">
    <property type="entry name" value="VPS13_M"/>
    <property type="match status" value="1"/>
</dbReference>
<proteinExistence type="inferred from homology"/>
<dbReference type="EMBL" id="MU827305">
    <property type="protein sequence ID" value="KAJ7363706.1"/>
    <property type="molecule type" value="Genomic_DNA"/>
</dbReference>
<keyword evidence="5" id="KW-1185">Reference proteome</keyword>
<feature type="domain" description="VPS13-like middle region" evidence="3">
    <location>
        <begin position="48"/>
        <end position="401"/>
    </location>
</feature>
<dbReference type="GO" id="GO:0045053">
    <property type="term" value="P:protein retention in Golgi apparatus"/>
    <property type="evidence" value="ECO:0007669"/>
    <property type="project" value="TreeGrafter"/>
</dbReference>
<dbReference type="AlphaFoldDB" id="A0A9W9YRL9"/>
<comment type="similarity">
    <text evidence="1">Belongs to the VPS13 family.</text>
</comment>
<dbReference type="InterPro" id="IPR026847">
    <property type="entry name" value="VPS13"/>
</dbReference>
<dbReference type="PANTHER" id="PTHR16166:SF93">
    <property type="entry name" value="INTERMEMBRANE LIPID TRANSFER PROTEIN VPS13"/>
    <property type="match status" value="1"/>
</dbReference>
<protein>
    <recommendedName>
        <fullName evidence="3">VPS13-like middle region domain-containing protein</fullName>
    </recommendedName>
</protein>
<name>A0A9W9YRL9_9CNID</name>
<accession>A0A9W9YRL9</accession>